<evidence type="ECO:0000313" key="7">
    <source>
        <dbReference type="Proteomes" id="UP000600865"/>
    </source>
</evidence>
<dbReference type="SUPFAM" id="SSF46785">
    <property type="entry name" value="Winged helix' DNA-binding domain"/>
    <property type="match status" value="1"/>
</dbReference>
<keyword evidence="7" id="KW-1185">Reference proteome</keyword>
<dbReference type="Pfam" id="PF00027">
    <property type="entry name" value="cNMP_binding"/>
    <property type="match status" value="1"/>
</dbReference>
<feature type="domain" description="Cyclic nucleotide-binding" evidence="4">
    <location>
        <begin position="12"/>
        <end position="132"/>
    </location>
</feature>
<comment type="caution">
    <text evidence="6">The sequence shown here is derived from an EMBL/GenBank/DDBJ whole genome shotgun (WGS) entry which is preliminary data.</text>
</comment>
<keyword evidence="1" id="KW-0805">Transcription regulation</keyword>
<name>A0A918KJG3_9PROT</name>
<keyword evidence="2" id="KW-0238">DNA-binding</keyword>
<dbReference type="Gene3D" id="2.60.120.10">
    <property type="entry name" value="Jelly Rolls"/>
    <property type="match status" value="1"/>
</dbReference>
<evidence type="ECO:0000313" key="6">
    <source>
        <dbReference type="EMBL" id="GGX65728.1"/>
    </source>
</evidence>
<dbReference type="AlphaFoldDB" id="A0A918KJG3"/>
<dbReference type="InterPro" id="IPR000595">
    <property type="entry name" value="cNMP-bd_dom"/>
</dbReference>
<dbReference type="GO" id="GO:0003700">
    <property type="term" value="F:DNA-binding transcription factor activity"/>
    <property type="evidence" value="ECO:0007669"/>
    <property type="project" value="TreeGrafter"/>
</dbReference>
<feature type="domain" description="HTH crp-type" evidence="5">
    <location>
        <begin position="146"/>
        <end position="213"/>
    </location>
</feature>
<dbReference type="GO" id="GO:0003677">
    <property type="term" value="F:DNA binding"/>
    <property type="evidence" value="ECO:0007669"/>
    <property type="project" value="UniProtKB-KW"/>
</dbReference>
<dbReference type="PROSITE" id="PS50042">
    <property type="entry name" value="CNMP_BINDING_3"/>
    <property type="match status" value="1"/>
</dbReference>
<gene>
    <name evidence="6" type="ORF">GCM10011309_14990</name>
</gene>
<accession>A0A918KJG3</accession>
<sequence>MLDRLSEISRPFMDMITAESRSAIEASAIKMRYADGALIHNRGDEKPGLSIVRQGIVRVGLIRTEGTFVITSIFGPGQSFGEFTLFAGLPRTHDIIAQGETEVWQLPGERFLRLRETRPDLMEALIKTALVRSHVLLEMIEAMRSLPVLERVAKVLVILMTTAGQTSQFYTRQSDLAVTLGLSRTSLSKALGRLEADGLVTRGYGQIRLPDRDRLITWITARDP</sequence>
<evidence type="ECO:0000259" key="5">
    <source>
        <dbReference type="PROSITE" id="PS51063"/>
    </source>
</evidence>
<dbReference type="PANTHER" id="PTHR24567:SF68">
    <property type="entry name" value="DNA-BINDING TRANSCRIPTIONAL DUAL REGULATOR CRP"/>
    <property type="match status" value="1"/>
</dbReference>
<keyword evidence="3" id="KW-0804">Transcription</keyword>
<reference evidence="6 7" key="1">
    <citation type="journal article" date="2014" name="Int. J. Syst. Evol. Microbiol.">
        <title>Complete genome sequence of Corynebacterium casei LMG S-19264T (=DSM 44701T), isolated from a smear-ripened cheese.</title>
        <authorList>
            <consortium name="US DOE Joint Genome Institute (JGI-PGF)"/>
            <person name="Walter F."/>
            <person name="Albersmeier A."/>
            <person name="Kalinowski J."/>
            <person name="Ruckert C."/>
        </authorList>
    </citation>
    <scope>NUCLEOTIDE SEQUENCE [LARGE SCALE GENOMIC DNA]</scope>
    <source>
        <strain evidence="6 7">KCTC 23968</strain>
    </source>
</reference>
<dbReference type="Pfam" id="PF13545">
    <property type="entry name" value="HTH_Crp_2"/>
    <property type="match status" value="1"/>
</dbReference>
<dbReference type="SUPFAM" id="SSF51206">
    <property type="entry name" value="cAMP-binding domain-like"/>
    <property type="match status" value="1"/>
</dbReference>
<evidence type="ECO:0000256" key="2">
    <source>
        <dbReference type="ARBA" id="ARBA00023125"/>
    </source>
</evidence>
<protein>
    <submittedName>
        <fullName evidence="6">Crp/Fnr family transcriptional regulator</fullName>
    </submittedName>
</protein>
<dbReference type="InterPro" id="IPR036390">
    <property type="entry name" value="WH_DNA-bd_sf"/>
</dbReference>
<evidence type="ECO:0000259" key="4">
    <source>
        <dbReference type="PROSITE" id="PS50042"/>
    </source>
</evidence>
<dbReference type="SMART" id="SM00419">
    <property type="entry name" value="HTH_CRP"/>
    <property type="match status" value="1"/>
</dbReference>
<dbReference type="InterPro" id="IPR050397">
    <property type="entry name" value="Env_Response_Regulators"/>
</dbReference>
<dbReference type="RefSeq" id="WP_189583494.1">
    <property type="nucleotide sequence ID" value="NZ_BMYV01000001.1"/>
</dbReference>
<dbReference type="Gene3D" id="1.10.10.10">
    <property type="entry name" value="Winged helix-like DNA-binding domain superfamily/Winged helix DNA-binding domain"/>
    <property type="match status" value="1"/>
</dbReference>
<proteinExistence type="predicted"/>
<dbReference type="CDD" id="cd00038">
    <property type="entry name" value="CAP_ED"/>
    <property type="match status" value="1"/>
</dbReference>
<dbReference type="EMBL" id="BMYV01000001">
    <property type="protein sequence ID" value="GGX65728.1"/>
    <property type="molecule type" value="Genomic_DNA"/>
</dbReference>
<dbReference type="InterPro" id="IPR018490">
    <property type="entry name" value="cNMP-bd_dom_sf"/>
</dbReference>
<dbReference type="GO" id="GO:0005829">
    <property type="term" value="C:cytosol"/>
    <property type="evidence" value="ECO:0007669"/>
    <property type="project" value="TreeGrafter"/>
</dbReference>
<dbReference type="Proteomes" id="UP000600865">
    <property type="component" value="Unassembled WGS sequence"/>
</dbReference>
<dbReference type="PROSITE" id="PS51063">
    <property type="entry name" value="HTH_CRP_2"/>
    <property type="match status" value="1"/>
</dbReference>
<dbReference type="PANTHER" id="PTHR24567">
    <property type="entry name" value="CRP FAMILY TRANSCRIPTIONAL REGULATORY PROTEIN"/>
    <property type="match status" value="1"/>
</dbReference>
<dbReference type="InterPro" id="IPR014710">
    <property type="entry name" value="RmlC-like_jellyroll"/>
</dbReference>
<organism evidence="6 7">
    <name type="scientific">Litorimonas cladophorae</name>
    <dbReference type="NCBI Taxonomy" id="1220491"/>
    <lineage>
        <taxon>Bacteria</taxon>
        <taxon>Pseudomonadati</taxon>
        <taxon>Pseudomonadota</taxon>
        <taxon>Alphaproteobacteria</taxon>
        <taxon>Maricaulales</taxon>
        <taxon>Robiginitomaculaceae</taxon>
    </lineage>
</organism>
<evidence type="ECO:0000256" key="1">
    <source>
        <dbReference type="ARBA" id="ARBA00023015"/>
    </source>
</evidence>
<dbReference type="SMART" id="SM00100">
    <property type="entry name" value="cNMP"/>
    <property type="match status" value="1"/>
</dbReference>
<evidence type="ECO:0000256" key="3">
    <source>
        <dbReference type="ARBA" id="ARBA00023163"/>
    </source>
</evidence>
<dbReference type="InterPro" id="IPR012318">
    <property type="entry name" value="HTH_CRP"/>
</dbReference>
<dbReference type="InterPro" id="IPR036388">
    <property type="entry name" value="WH-like_DNA-bd_sf"/>
</dbReference>